<accession>A0A8K0GAZ8</accession>
<gene>
    <name evidence="2" type="ORF">ILUMI_10933</name>
</gene>
<organism evidence="2 3">
    <name type="scientific">Ignelater luminosus</name>
    <name type="common">Cucubano</name>
    <name type="synonym">Pyrophorus luminosus</name>
    <dbReference type="NCBI Taxonomy" id="2038154"/>
    <lineage>
        <taxon>Eukaryota</taxon>
        <taxon>Metazoa</taxon>
        <taxon>Ecdysozoa</taxon>
        <taxon>Arthropoda</taxon>
        <taxon>Hexapoda</taxon>
        <taxon>Insecta</taxon>
        <taxon>Pterygota</taxon>
        <taxon>Neoptera</taxon>
        <taxon>Endopterygota</taxon>
        <taxon>Coleoptera</taxon>
        <taxon>Polyphaga</taxon>
        <taxon>Elateriformia</taxon>
        <taxon>Elateroidea</taxon>
        <taxon>Elateridae</taxon>
        <taxon>Agrypninae</taxon>
        <taxon>Pyrophorini</taxon>
        <taxon>Ignelater</taxon>
    </lineage>
</organism>
<feature type="region of interest" description="Disordered" evidence="1">
    <location>
        <begin position="1"/>
        <end position="25"/>
    </location>
</feature>
<evidence type="ECO:0000313" key="3">
    <source>
        <dbReference type="Proteomes" id="UP000801492"/>
    </source>
</evidence>
<evidence type="ECO:0000313" key="2">
    <source>
        <dbReference type="EMBL" id="KAF2895242.1"/>
    </source>
</evidence>
<protein>
    <submittedName>
        <fullName evidence="2">Uncharacterized protein</fullName>
    </submittedName>
</protein>
<evidence type="ECO:0000256" key="1">
    <source>
        <dbReference type="SAM" id="MobiDB-lite"/>
    </source>
</evidence>
<dbReference type="EMBL" id="VTPC01006099">
    <property type="protein sequence ID" value="KAF2895242.1"/>
    <property type="molecule type" value="Genomic_DNA"/>
</dbReference>
<dbReference type="OrthoDB" id="6819336at2759"/>
<feature type="non-terminal residue" evidence="2">
    <location>
        <position position="1"/>
    </location>
</feature>
<dbReference type="Proteomes" id="UP000801492">
    <property type="component" value="Unassembled WGS sequence"/>
</dbReference>
<feature type="non-terminal residue" evidence="2">
    <location>
        <position position="376"/>
    </location>
</feature>
<name>A0A8K0GAZ8_IGNLU</name>
<comment type="caution">
    <text evidence="2">The sequence shown here is derived from an EMBL/GenBank/DDBJ whole genome shotgun (WGS) entry which is preliminary data.</text>
</comment>
<dbReference type="AlphaFoldDB" id="A0A8K0GAZ8"/>
<sequence length="376" mass="43638">AIISSENTNELASGSTDTDTVSNGNSSIQSIVDLEDTQSIQSIIDLDDIHPQNYYPQKQQISTERFKRLAQEINNIFIHEDPSIYYLPYTRGVNGKVVAARGKFWSTYVHQRKIYREAGLIKKQITVEPSTSMGKISQHWRKTTKLRLQLFKDETIADYFKKYPALRLQTGYILLDIDFNYLFKDKQNLLFTKWPMVSELLFKILLKKKDSLLKDCLSQEKYDTRNEDAKEVMVLKYLPLLLQSPLIKAKPKHWKPSKRELIDGFVLFIHDISDLNKKIEQRQTKREQFRIPVQPIPIVVGPYGHCQCFVSVDDVLYGVDVCFKIYHALNAKYPADAEPSWLFLQKAIYKIFTSQDPKFSSVDILIADIKAEQQKT</sequence>
<proteinExistence type="predicted"/>
<reference evidence="2" key="1">
    <citation type="submission" date="2019-08" db="EMBL/GenBank/DDBJ databases">
        <title>The genome of the North American firefly Photinus pyralis.</title>
        <authorList>
            <consortium name="Photinus pyralis genome working group"/>
            <person name="Fallon T.R."/>
            <person name="Sander Lower S.E."/>
            <person name="Weng J.-K."/>
        </authorList>
    </citation>
    <scope>NUCLEOTIDE SEQUENCE</scope>
    <source>
        <strain evidence="2">TRF0915ILg1</strain>
        <tissue evidence="2">Whole body</tissue>
    </source>
</reference>
<keyword evidence="3" id="KW-1185">Reference proteome</keyword>